<sequence length="68" mass="7712">MKTDLNLEENLSRLKGSYNQGKMSEAVYESKQKEIIGSMLKECFDKGLISKAVFESMQKKLPDNIPAK</sequence>
<organism evidence="1">
    <name type="scientific">uncultured Desulfobacterium sp</name>
    <dbReference type="NCBI Taxonomy" id="201089"/>
    <lineage>
        <taxon>Bacteria</taxon>
        <taxon>Pseudomonadati</taxon>
        <taxon>Thermodesulfobacteriota</taxon>
        <taxon>Desulfobacteria</taxon>
        <taxon>Desulfobacterales</taxon>
        <taxon>Desulfobacteriaceae</taxon>
        <taxon>Desulfobacterium</taxon>
        <taxon>environmental samples</taxon>
    </lineage>
</organism>
<protein>
    <submittedName>
        <fullName evidence="1">Uncharacterized protein</fullName>
    </submittedName>
</protein>
<accession>E1YAK1</accession>
<dbReference type="EMBL" id="FR695866">
    <property type="protein sequence ID" value="CBX27595.1"/>
    <property type="molecule type" value="Genomic_DNA"/>
</dbReference>
<dbReference type="AlphaFoldDB" id="E1YAK1"/>
<evidence type="ECO:0000313" key="1">
    <source>
        <dbReference type="EMBL" id="CBX27595.1"/>
    </source>
</evidence>
<gene>
    <name evidence="1" type="ORF">N47_H24170</name>
</gene>
<name>E1YAK1_9BACT</name>
<reference evidence="1" key="1">
    <citation type="journal article" date="2011" name="Environ. Microbiol.">
        <title>Genomic insights into the metabolic potential of the polycyclic aromatic hydrocarbon degrading sulfate-reducing Deltaproteobacterium N47.</title>
        <authorList>
            <person name="Bergmann F."/>
            <person name="Selesi D."/>
            <person name="Weinmaier T."/>
            <person name="Tischler P."/>
            <person name="Rattei T."/>
            <person name="Meckenstock R.U."/>
        </authorList>
    </citation>
    <scope>NUCLEOTIDE SEQUENCE</scope>
</reference>
<proteinExistence type="predicted"/>